<dbReference type="Gene3D" id="3.40.50.300">
    <property type="entry name" value="P-loop containing nucleotide triphosphate hydrolases"/>
    <property type="match status" value="1"/>
</dbReference>
<feature type="domain" description="ATP synthase alpha subunit C-terminal" evidence="15">
    <location>
        <begin position="371"/>
        <end position="494"/>
    </location>
</feature>
<dbReference type="HAMAP" id="MF_01346">
    <property type="entry name" value="ATP_synth_alpha_bact"/>
    <property type="match status" value="1"/>
</dbReference>
<dbReference type="Gene3D" id="1.20.150.20">
    <property type="entry name" value="ATP synthase alpha/beta chain, C-terminal domain"/>
    <property type="match status" value="1"/>
</dbReference>
<dbReference type="InterPro" id="IPR027417">
    <property type="entry name" value="P-loop_NTPase"/>
</dbReference>
<dbReference type="GO" id="GO:0005524">
    <property type="term" value="F:ATP binding"/>
    <property type="evidence" value="ECO:0007669"/>
    <property type="project" value="UniProtKB-UniRule"/>
</dbReference>
<dbReference type="EMBL" id="FQUF01000027">
    <property type="protein sequence ID" value="SHF02883.1"/>
    <property type="molecule type" value="Genomic_DNA"/>
</dbReference>
<dbReference type="InterPro" id="IPR000194">
    <property type="entry name" value="ATPase_F1/V1/A1_a/bsu_nucl-bd"/>
</dbReference>
<keyword evidence="5 13" id="KW-0547">Nucleotide-binding</keyword>
<dbReference type="FunFam" id="1.20.150.20:FF:000001">
    <property type="entry name" value="ATP synthase subunit alpha"/>
    <property type="match status" value="1"/>
</dbReference>
<evidence type="ECO:0000313" key="18">
    <source>
        <dbReference type="Proteomes" id="UP000184128"/>
    </source>
</evidence>
<dbReference type="GO" id="GO:0005886">
    <property type="term" value="C:plasma membrane"/>
    <property type="evidence" value="ECO:0007669"/>
    <property type="project" value="UniProtKB-SubCell"/>
</dbReference>
<comment type="catalytic activity">
    <reaction evidence="13">
        <text>ATP + H2O + 4 H(+)(in) = ADP + phosphate + 5 H(+)(out)</text>
        <dbReference type="Rhea" id="RHEA:57720"/>
        <dbReference type="ChEBI" id="CHEBI:15377"/>
        <dbReference type="ChEBI" id="CHEBI:15378"/>
        <dbReference type="ChEBI" id="CHEBI:30616"/>
        <dbReference type="ChEBI" id="CHEBI:43474"/>
        <dbReference type="ChEBI" id="CHEBI:456216"/>
        <dbReference type="EC" id="7.1.2.2"/>
    </reaction>
</comment>
<dbReference type="InterPro" id="IPR023366">
    <property type="entry name" value="ATP_synth_asu-like_sf"/>
</dbReference>
<dbReference type="GO" id="GO:0046933">
    <property type="term" value="F:proton-transporting ATP synthase activity, rotational mechanism"/>
    <property type="evidence" value="ECO:0007669"/>
    <property type="project" value="UniProtKB-UniRule"/>
</dbReference>
<evidence type="ECO:0000256" key="13">
    <source>
        <dbReference type="HAMAP-Rule" id="MF_01346"/>
    </source>
</evidence>
<evidence type="ECO:0000256" key="4">
    <source>
        <dbReference type="ARBA" id="ARBA00022448"/>
    </source>
</evidence>
<evidence type="ECO:0000256" key="9">
    <source>
        <dbReference type="ARBA" id="ARBA00023065"/>
    </source>
</evidence>
<keyword evidence="7 13" id="KW-0067">ATP-binding</keyword>
<dbReference type="Pfam" id="PF00006">
    <property type="entry name" value="ATP-synt_ab"/>
    <property type="match status" value="1"/>
</dbReference>
<keyword evidence="11 13" id="KW-0139">CF(1)</keyword>
<evidence type="ECO:0000256" key="5">
    <source>
        <dbReference type="ARBA" id="ARBA00022741"/>
    </source>
</evidence>
<name>A0A1M4YBC6_9LACT</name>
<dbReference type="InterPro" id="IPR000793">
    <property type="entry name" value="ATP_synth_asu_C"/>
</dbReference>
<dbReference type="InterPro" id="IPR033732">
    <property type="entry name" value="ATP_synth_F1_a_nt-bd_dom"/>
</dbReference>
<dbReference type="Pfam" id="PF02874">
    <property type="entry name" value="ATP-synt_ab_N"/>
    <property type="match status" value="1"/>
</dbReference>
<keyword evidence="13" id="KW-1003">Cell membrane</keyword>
<dbReference type="GO" id="GO:0043531">
    <property type="term" value="F:ADP binding"/>
    <property type="evidence" value="ECO:0007669"/>
    <property type="project" value="TreeGrafter"/>
</dbReference>
<gene>
    <name evidence="13" type="primary">atpA</name>
    <name evidence="17" type="ORF">SAMN02745249_01651</name>
</gene>
<evidence type="ECO:0000256" key="7">
    <source>
        <dbReference type="ARBA" id="ARBA00022840"/>
    </source>
</evidence>
<feature type="binding site" evidence="13">
    <location>
        <begin position="169"/>
        <end position="176"/>
    </location>
    <ligand>
        <name>ATP</name>
        <dbReference type="ChEBI" id="CHEBI:30616"/>
    </ligand>
</feature>
<dbReference type="RefSeq" id="WP_073298383.1">
    <property type="nucleotide sequence ID" value="NZ_FQUF01000027.1"/>
</dbReference>
<comment type="function">
    <text evidence="1 13">Produces ATP from ADP in the presence of a proton gradient across the membrane. The alpha chain is a regulatory subunit.</text>
</comment>
<keyword evidence="4 13" id="KW-0813">Transport</keyword>
<dbReference type="PANTHER" id="PTHR48082:SF2">
    <property type="entry name" value="ATP SYNTHASE SUBUNIT ALPHA, MITOCHONDRIAL"/>
    <property type="match status" value="1"/>
</dbReference>
<feature type="domain" description="ATPase F1/V1/A1 complex alpha/beta subunit nucleotide-binding" evidence="14">
    <location>
        <begin position="149"/>
        <end position="364"/>
    </location>
</feature>
<dbReference type="InterPro" id="IPR020003">
    <property type="entry name" value="ATPase_a/bsu_AS"/>
</dbReference>
<dbReference type="InterPro" id="IPR036121">
    <property type="entry name" value="ATPase_F1/V1/A1_a/bsu_N_sf"/>
</dbReference>
<dbReference type="InterPro" id="IPR004100">
    <property type="entry name" value="ATPase_F1/V1/A1_a/bsu_N"/>
</dbReference>
<accession>A0A1M4YBC6</accession>
<dbReference type="CDD" id="cd01132">
    <property type="entry name" value="F1-ATPase_alpha_CD"/>
    <property type="match status" value="1"/>
</dbReference>
<comment type="subcellular location">
    <subcellularLocation>
        <location evidence="13">Cell membrane</location>
        <topology evidence="13">Peripheral membrane protein</topology>
    </subcellularLocation>
    <subcellularLocation>
        <location evidence="2">Membrane</location>
    </subcellularLocation>
</comment>
<evidence type="ECO:0000256" key="11">
    <source>
        <dbReference type="ARBA" id="ARBA00023196"/>
    </source>
</evidence>
<keyword evidence="10 13" id="KW-0472">Membrane</keyword>
<dbReference type="PROSITE" id="PS00152">
    <property type="entry name" value="ATPASE_ALPHA_BETA"/>
    <property type="match status" value="1"/>
</dbReference>
<reference evidence="17 18" key="1">
    <citation type="submission" date="2016-11" db="EMBL/GenBank/DDBJ databases">
        <authorList>
            <person name="Jaros S."/>
            <person name="Januszkiewicz K."/>
            <person name="Wedrychowicz H."/>
        </authorList>
    </citation>
    <scope>NUCLEOTIDE SEQUENCE [LARGE SCALE GENOMIC DNA]</scope>
    <source>
        <strain evidence="17 18">DSM 15692</strain>
    </source>
</reference>
<dbReference type="CDD" id="cd18116">
    <property type="entry name" value="ATP-synt_F1_alpha_N"/>
    <property type="match status" value="1"/>
</dbReference>
<feature type="site" description="Required for activity" evidence="13">
    <location>
        <position position="362"/>
    </location>
</feature>
<evidence type="ECO:0000256" key="10">
    <source>
        <dbReference type="ARBA" id="ARBA00023136"/>
    </source>
</evidence>
<keyword evidence="8 13" id="KW-1278">Translocase</keyword>
<keyword evidence="18" id="KW-1185">Reference proteome</keyword>
<evidence type="ECO:0000259" key="14">
    <source>
        <dbReference type="Pfam" id="PF00006"/>
    </source>
</evidence>
<evidence type="ECO:0000256" key="2">
    <source>
        <dbReference type="ARBA" id="ARBA00004370"/>
    </source>
</evidence>
<feature type="domain" description="ATPase F1/V1/A1 complex alpha/beta subunit N-terminal" evidence="16">
    <location>
        <begin position="28"/>
        <end position="91"/>
    </location>
</feature>
<dbReference type="Proteomes" id="UP000184128">
    <property type="component" value="Unassembled WGS sequence"/>
</dbReference>
<evidence type="ECO:0000256" key="8">
    <source>
        <dbReference type="ARBA" id="ARBA00022967"/>
    </source>
</evidence>
<dbReference type="SUPFAM" id="SSF47917">
    <property type="entry name" value="C-terminal domain of alpha and beta subunits of F1 ATP synthase"/>
    <property type="match status" value="1"/>
</dbReference>
<dbReference type="STRING" id="1121025.SAMN02745249_01651"/>
<dbReference type="Gene3D" id="2.40.30.20">
    <property type="match status" value="1"/>
</dbReference>
<dbReference type="NCBIfam" id="NF009884">
    <property type="entry name" value="PRK13343.1"/>
    <property type="match status" value="1"/>
</dbReference>
<sequence length="506" mass="56470">MDRKSEQIIQKLQDRIQQVDWEFSDLDTGVVLTVGDGISFVRGLQDVQANELVRFENGTFGLALNLEENQVGVILLGSDRGIREGDTVYRTEEIVQVPVGDDLLGRIIDPLGEPLDNKGPITATEERYIERVAPGVMTRHSVGRPLFTGLKVIDSMIPIGKGQRELIIGDRQTGKTSIALNTILNQKDQNVKCVYVAIGQKSSTVVQVAETLERYGAMDYTVIINSPANDSAARQYISPYAGCAIAEYWMDKGEDVLVIYDDLSKHAVAYRTISLLLKRPSGREAYPGDVFYLHSRLLERAGQLNENYGGGSMTALPIIETQLGDISAYIPTNVISITDGQLFLDTEQFASGHRPAVDSGLSVSRVGSDAQTDAMKSVSGSLKLELATYEELSSFAQFSSDIDPETQKVIDHGNRLNELLKQPAYQVIKHELVILSMYLSEYGWLDKLEVEEVRPFERYMQEAFQNNYSDILDELAENYELTEDLQKRIDEVMETLLEDFKVMQNG</sequence>
<dbReference type="AlphaFoldDB" id="A0A1M4YBC6"/>
<dbReference type="EC" id="7.1.2.2" evidence="13"/>
<evidence type="ECO:0000256" key="1">
    <source>
        <dbReference type="ARBA" id="ARBA00003784"/>
    </source>
</evidence>
<dbReference type="FunFam" id="3.40.50.300:FF:000002">
    <property type="entry name" value="ATP synthase subunit alpha"/>
    <property type="match status" value="1"/>
</dbReference>
<dbReference type="InterPro" id="IPR005294">
    <property type="entry name" value="ATP_synth_F1_asu"/>
</dbReference>
<evidence type="ECO:0000313" key="17">
    <source>
        <dbReference type="EMBL" id="SHF02883.1"/>
    </source>
</evidence>
<protein>
    <recommendedName>
        <fullName evidence="13">ATP synthase subunit alpha</fullName>
        <ecNumber evidence="13">7.1.2.2</ecNumber>
    </recommendedName>
    <alternativeName>
        <fullName evidence="13">ATP synthase F1 sector subunit alpha</fullName>
    </alternativeName>
    <alternativeName>
        <fullName evidence="13">F-ATPase subunit alpha</fullName>
    </alternativeName>
</protein>
<evidence type="ECO:0000256" key="12">
    <source>
        <dbReference type="ARBA" id="ARBA00023310"/>
    </source>
</evidence>
<dbReference type="PANTHER" id="PTHR48082">
    <property type="entry name" value="ATP SYNTHASE SUBUNIT ALPHA, MITOCHONDRIAL"/>
    <property type="match status" value="1"/>
</dbReference>
<dbReference type="Pfam" id="PF00306">
    <property type="entry name" value="ATP-synt_ab_C"/>
    <property type="match status" value="1"/>
</dbReference>
<evidence type="ECO:0000259" key="15">
    <source>
        <dbReference type="Pfam" id="PF00306"/>
    </source>
</evidence>
<dbReference type="GO" id="GO:0045259">
    <property type="term" value="C:proton-transporting ATP synthase complex"/>
    <property type="evidence" value="ECO:0007669"/>
    <property type="project" value="UniProtKB-KW"/>
</dbReference>
<evidence type="ECO:0000256" key="6">
    <source>
        <dbReference type="ARBA" id="ARBA00022781"/>
    </source>
</evidence>
<dbReference type="InterPro" id="IPR038376">
    <property type="entry name" value="ATP_synth_asu_C_sf"/>
</dbReference>
<organism evidence="17 18">
    <name type="scientific">Atopostipes suicloacalis DSM 15692</name>
    <dbReference type="NCBI Taxonomy" id="1121025"/>
    <lineage>
        <taxon>Bacteria</taxon>
        <taxon>Bacillati</taxon>
        <taxon>Bacillota</taxon>
        <taxon>Bacilli</taxon>
        <taxon>Lactobacillales</taxon>
        <taxon>Carnobacteriaceae</taxon>
        <taxon>Atopostipes</taxon>
    </lineage>
</organism>
<proteinExistence type="inferred from homology"/>
<keyword evidence="12 13" id="KW-0066">ATP synthesis</keyword>
<dbReference type="CDD" id="cd18113">
    <property type="entry name" value="ATP-synt_F1_alpha_C"/>
    <property type="match status" value="1"/>
</dbReference>
<comment type="similarity">
    <text evidence="3 13">Belongs to the ATPase alpha/beta chains family.</text>
</comment>
<dbReference type="OrthoDB" id="9803053at2"/>
<dbReference type="SUPFAM" id="SSF50615">
    <property type="entry name" value="N-terminal domain of alpha and beta subunits of F1 ATP synthase"/>
    <property type="match status" value="1"/>
</dbReference>
<dbReference type="NCBIfam" id="TIGR00962">
    <property type="entry name" value="atpA"/>
    <property type="match status" value="1"/>
</dbReference>
<evidence type="ECO:0000256" key="3">
    <source>
        <dbReference type="ARBA" id="ARBA00008936"/>
    </source>
</evidence>
<keyword evidence="9 13" id="KW-0406">Ion transport</keyword>
<evidence type="ECO:0000259" key="16">
    <source>
        <dbReference type="Pfam" id="PF02874"/>
    </source>
</evidence>
<keyword evidence="6 13" id="KW-0375">Hydrogen ion transport</keyword>
<dbReference type="SUPFAM" id="SSF52540">
    <property type="entry name" value="P-loop containing nucleoside triphosphate hydrolases"/>
    <property type="match status" value="1"/>
</dbReference>